<protein>
    <recommendedName>
        <fullName evidence="3">DUF2493 domain-containing protein</fullName>
    </recommendedName>
</protein>
<comment type="caution">
    <text evidence="1">The sequence shown here is derived from an EMBL/GenBank/DDBJ whole genome shotgun (WGS) entry which is preliminary data.</text>
</comment>
<name>A0A164K7L5_9NOCA</name>
<evidence type="ECO:0008006" key="3">
    <source>
        <dbReference type="Google" id="ProtNLM"/>
    </source>
</evidence>
<sequence length="151" mass="16887">MADNTRRILITGSRRWADPQLIADTLIGWWDANGRPNDVELVHGECPYGGADEQGADVWQALWLPVRAVPMTTRYCDADCYHKRPAVPGKCPRRGPERNQAMVDLGGYLAAFAFPLPDSRGTLDCVARIKAARIPFTEVKPRRIPARVRYG</sequence>
<dbReference type="OrthoDB" id="572639at2"/>
<dbReference type="Proteomes" id="UP000076512">
    <property type="component" value="Unassembled WGS sequence"/>
</dbReference>
<evidence type="ECO:0000313" key="2">
    <source>
        <dbReference type="Proteomes" id="UP000076512"/>
    </source>
</evidence>
<gene>
    <name evidence="1" type="ORF">AWN90_42150</name>
</gene>
<dbReference type="EMBL" id="LWGR01000013">
    <property type="protein sequence ID" value="KZM71117.1"/>
    <property type="molecule type" value="Genomic_DNA"/>
</dbReference>
<organism evidence="1 2">
    <name type="scientific">Nocardia terpenica</name>
    <dbReference type="NCBI Taxonomy" id="455432"/>
    <lineage>
        <taxon>Bacteria</taxon>
        <taxon>Bacillati</taxon>
        <taxon>Actinomycetota</taxon>
        <taxon>Actinomycetes</taxon>
        <taxon>Mycobacteriales</taxon>
        <taxon>Nocardiaceae</taxon>
        <taxon>Nocardia</taxon>
    </lineage>
</organism>
<reference evidence="1 2" key="1">
    <citation type="submission" date="2016-04" db="EMBL/GenBank/DDBJ databases">
        <authorList>
            <person name="Evans L.H."/>
            <person name="Alamgir A."/>
            <person name="Owens N."/>
            <person name="Weber N.D."/>
            <person name="Virtaneva K."/>
            <person name="Barbian K."/>
            <person name="Babar A."/>
            <person name="Rosenke K."/>
        </authorList>
    </citation>
    <scope>NUCLEOTIDE SEQUENCE [LARGE SCALE GENOMIC DNA]</scope>
    <source>
        <strain evidence="1 2">IFM 0406</strain>
    </source>
</reference>
<evidence type="ECO:0000313" key="1">
    <source>
        <dbReference type="EMBL" id="KZM71117.1"/>
    </source>
</evidence>
<accession>A0A164K7L5</accession>
<dbReference type="RefSeq" id="WP_067595345.1">
    <property type="nucleotide sequence ID" value="NZ_JABMCZ010000003.1"/>
</dbReference>
<keyword evidence="2" id="KW-1185">Reference proteome</keyword>
<dbReference type="STRING" id="455432.AWN90_42150"/>
<dbReference type="AlphaFoldDB" id="A0A164K7L5"/>
<proteinExistence type="predicted"/>